<dbReference type="AlphaFoldDB" id="A0A835ZXR7"/>
<gene>
    <name evidence="5" type="ORF">JEQ12_004100</name>
</gene>
<feature type="coiled-coil region" evidence="2">
    <location>
        <begin position="24"/>
        <end position="58"/>
    </location>
</feature>
<feature type="domain" description="CCDC144C-like coiled-coil" evidence="4">
    <location>
        <begin position="17"/>
        <end position="139"/>
    </location>
</feature>
<dbReference type="InterPro" id="IPR050657">
    <property type="entry name" value="Ankyrin_repeat_domain"/>
</dbReference>
<feature type="region of interest" description="Disordered" evidence="3">
    <location>
        <begin position="100"/>
        <end position="163"/>
    </location>
</feature>
<dbReference type="EMBL" id="JAEMGP010000013">
    <property type="protein sequence ID" value="KAG5201337.1"/>
    <property type="molecule type" value="Genomic_DNA"/>
</dbReference>
<dbReference type="Pfam" id="PF14915">
    <property type="entry name" value="CCDC144C"/>
    <property type="match status" value="1"/>
</dbReference>
<evidence type="ECO:0000256" key="1">
    <source>
        <dbReference type="ARBA" id="ARBA00023054"/>
    </source>
</evidence>
<dbReference type="InterPro" id="IPR039497">
    <property type="entry name" value="CC144C-like_CC_dom"/>
</dbReference>
<dbReference type="PANTHER" id="PTHR24147">
    <property type="entry name" value="ANKYRIN REPEAT DOMAIN 36-RELATED"/>
    <property type="match status" value="1"/>
</dbReference>
<keyword evidence="1 2" id="KW-0175">Coiled coil</keyword>
<evidence type="ECO:0000313" key="5">
    <source>
        <dbReference type="EMBL" id="KAG5201337.1"/>
    </source>
</evidence>
<evidence type="ECO:0000256" key="3">
    <source>
        <dbReference type="SAM" id="MobiDB-lite"/>
    </source>
</evidence>
<protein>
    <recommendedName>
        <fullName evidence="4">CCDC144C-like coiled-coil domain-containing protein</fullName>
    </recommendedName>
</protein>
<organism evidence="5 6">
    <name type="scientific">Ovis aries</name>
    <name type="common">Sheep</name>
    <dbReference type="NCBI Taxonomy" id="9940"/>
    <lineage>
        <taxon>Eukaryota</taxon>
        <taxon>Metazoa</taxon>
        <taxon>Chordata</taxon>
        <taxon>Craniata</taxon>
        <taxon>Vertebrata</taxon>
        <taxon>Euteleostomi</taxon>
        <taxon>Mammalia</taxon>
        <taxon>Eutheria</taxon>
        <taxon>Laurasiatheria</taxon>
        <taxon>Artiodactyla</taxon>
        <taxon>Ruminantia</taxon>
        <taxon>Pecora</taxon>
        <taxon>Bovidae</taxon>
        <taxon>Caprinae</taxon>
        <taxon>Ovis</taxon>
    </lineage>
</organism>
<comment type="caution">
    <text evidence="5">The sequence shown here is derived from an EMBL/GenBank/DDBJ whole genome shotgun (WGS) entry which is preliminary data.</text>
</comment>
<evidence type="ECO:0000259" key="4">
    <source>
        <dbReference type="Pfam" id="PF14915"/>
    </source>
</evidence>
<evidence type="ECO:0000313" key="6">
    <source>
        <dbReference type="Proteomes" id="UP000664991"/>
    </source>
</evidence>
<evidence type="ECO:0000256" key="2">
    <source>
        <dbReference type="SAM" id="Coils"/>
    </source>
</evidence>
<accession>A0A835ZXR7</accession>
<dbReference type="Proteomes" id="UP000664991">
    <property type="component" value="Unassembled WGS sequence"/>
</dbReference>
<dbReference type="PANTHER" id="PTHR24147:SF60">
    <property type="entry name" value="ANKYRIN REPEAT DOMAIN-CONTAINING PROTEIN 26-RELATED"/>
    <property type="match status" value="1"/>
</dbReference>
<reference evidence="5 6" key="1">
    <citation type="submission" date="2020-12" db="EMBL/GenBank/DDBJ databases">
        <title>De novo assembly of Tibetan sheep genome.</title>
        <authorList>
            <person name="Li X."/>
        </authorList>
    </citation>
    <scope>NUCLEOTIDE SEQUENCE [LARGE SCALE GENOMIC DNA]</scope>
    <source>
        <tissue evidence="5">Heart</tissue>
    </source>
</reference>
<proteinExistence type="predicted"/>
<sequence>MLPHRLRYPTKSLRFGVSDTGRKAKDLLCKNHTLQDEIASLRLEIDAVKNQKQEKEKKYFEDTETLQKAMKLKEEILTEETMFQYTGQLNVLRAENAMLDSELENNKQSKQVPETEVESDRSRLAAATPDRGQGQTSQRPGTCLPESKRREVMLAGPNEVRCD</sequence>
<name>A0A835ZXR7_SHEEP</name>